<dbReference type="Pfam" id="PF04069">
    <property type="entry name" value="OpuAC"/>
    <property type="match status" value="1"/>
</dbReference>
<dbReference type="Proteomes" id="UP000243793">
    <property type="component" value="Chromosome"/>
</dbReference>
<name>A0A1Y0CX35_9GAMM</name>
<dbReference type="InterPro" id="IPR007210">
    <property type="entry name" value="ABC_Gly_betaine_transp_sub-bd"/>
</dbReference>
<protein>
    <recommendedName>
        <fullName evidence="1">ABC-type glycine betaine transport system substrate-binding domain-containing protein</fullName>
    </recommendedName>
</protein>
<dbReference type="KEGG" id="ocm:CBP12_06830"/>
<accession>A0A1Y0CX35</accession>
<keyword evidence="3" id="KW-1185">Reference proteome</keyword>
<dbReference type="GO" id="GO:0022857">
    <property type="term" value="F:transmembrane transporter activity"/>
    <property type="evidence" value="ECO:0007669"/>
    <property type="project" value="InterPro"/>
</dbReference>
<dbReference type="EMBL" id="CP021376">
    <property type="protein sequence ID" value="ART79900.1"/>
    <property type="molecule type" value="Genomic_DNA"/>
</dbReference>
<reference evidence="3" key="1">
    <citation type="submission" date="2017-05" db="EMBL/GenBank/DDBJ databases">
        <authorList>
            <person name="Sung H."/>
        </authorList>
    </citation>
    <scope>NUCLEOTIDE SEQUENCE [LARGE SCALE GENOMIC DNA]</scope>
    <source>
        <strain evidence="3">AMac2203</strain>
    </source>
</reference>
<feature type="domain" description="ABC-type glycine betaine transport system substrate-binding" evidence="1">
    <location>
        <begin position="142"/>
        <end position="197"/>
    </location>
</feature>
<proteinExistence type="predicted"/>
<evidence type="ECO:0000259" key="1">
    <source>
        <dbReference type="Pfam" id="PF04069"/>
    </source>
</evidence>
<dbReference type="AlphaFoldDB" id="A0A1Y0CX35"/>
<sequence>MILATLSGMLNAINRRRKPVSRMPNSLFIKSAALTLALLLLSGCGKDANNSLLLLSGSEPAELARSHLAAATLEQHDFSVTIEEARLGQIWQRLWAGKGDASVTVWLPEASAPFVERFFDRLDDLGAIDQGLAQESRLNLNHDKPHVLVRRSLAQEAPAALAVLSNLHWQAEDIEQLIEYWQDTQDWSVAAQTWLAEQAANAPVNG</sequence>
<gene>
    <name evidence="2" type="ORF">CBP12_06830</name>
</gene>
<dbReference type="SUPFAM" id="SSF53850">
    <property type="entry name" value="Periplasmic binding protein-like II"/>
    <property type="match status" value="1"/>
</dbReference>
<evidence type="ECO:0000313" key="3">
    <source>
        <dbReference type="Proteomes" id="UP000243793"/>
    </source>
</evidence>
<organism evidence="2 3">
    <name type="scientific">Oceanisphaera avium</name>
    <dbReference type="NCBI Taxonomy" id="1903694"/>
    <lineage>
        <taxon>Bacteria</taxon>
        <taxon>Pseudomonadati</taxon>
        <taxon>Pseudomonadota</taxon>
        <taxon>Gammaproteobacteria</taxon>
        <taxon>Aeromonadales</taxon>
        <taxon>Aeromonadaceae</taxon>
        <taxon>Oceanisphaera</taxon>
    </lineage>
</organism>
<dbReference type="GO" id="GO:0043190">
    <property type="term" value="C:ATP-binding cassette (ABC) transporter complex"/>
    <property type="evidence" value="ECO:0007669"/>
    <property type="project" value="InterPro"/>
</dbReference>
<dbReference type="Gene3D" id="3.40.190.10">
    <property type="entry name" value="Periplasmic binding protein-like II"/>
    <property type="match status" value="1"/>
</dbReference>
<evidence type="ECO:0000313" key="2">
    <source>
        <dbReference type="EMBL" id="ART79900.1"/>
    </source>
</evidence>